<dbReference type="AlphaFoldDB" id="A0A7K4FPL8"/>
<evidence type="ECO:0000313" key="2">
    <source>
        <dbReference type="Proteomes" id="UP000546917"/>
    </source>
</evidence>
<organism evidence="1 2">
    <name type="scientific">Ferroplasma acidiphilum</name>
    <dbReference type="NCBI Taxonomy" id="74969"/>
    <lineage>
        <taxon>Archaea</taxon>
        <taxon>Methanobacteriati</taxon>
        <taxon>Thermoplasmatota</taxon>
        <taxon>Thermoplasmata</taxon>
        <taxon>Thermoplasmatales</taxon>
        <taxon>Ferroplasmaceae</taxon>
        <taxon>Ferroplasma</taxon>
    </lineage>
</organism>
<name>A0A7K4FPL8_9ARCH</name>
<dbReference type="Proteomes" id="UP000546917">
    <property type="component" value="Unassembled WGS sequence"/>
</dbReference>
<accession>A0A7K4FPL8</accession>
<evidence type="ECO:0000313" key="1">
    <source>
        <dbReference type="EMBL" id="NOL60970.1"/>
    </source>
</evidence>
<dbReference type="EMBL" id="JABGBP010000369">
    <property type="protein sequence ID" value="NOL60970.1"/>
    <property type="molecule type" value="Genomic_DNA"/>
</dbReference>
<dbReference type="RefSeq" id="WP_171482037.1">
    <property type="nucleotide sequence ID" value="NZ_JABGBP010000369.1"/>
</dbReference>
<protein>
    <submittedName>
        <fullName evidence="1">Uncharacterized protein</fullName>
    </submittedName>
</protein>
<sequence>MKSFKVKVNSEVLKWSTQTMNIPEDKILKSVKINKNILDKWLYKEGRPTYVQLQTFSKLSGMSPLIFLSDKIPEEKPGKIFRNYGDNNKKSYKTLKTIKRIEFLQNIAGELYDNLNRNKETDIEEYTVKYKPEELAV</sequence>
<feature type="non-terminal residue" evidence="1">
    <location>
        <position position="137"/>
    </location>
</feature>
<reference evidence="1 2" key="1">
    <citation type="submission" date="2020-05" db="EMBL/GenBank/DDBJ databases">
        <authorList>
            <person name="Zhang R."/>
        </authorList>
    </citation>
    <scope>NUCLEOTIDE SEQUENCE [LARGE SCALE GENOMIC DNA]</scope>
    <source>
        <strain evidence="1 2">DSM 28986</strain>
    </source>
</reference>
<gene>
    <name evidence="1" type="ORF">HLB00_09070</name>
</gene>
<comment type="caution">
    <text evidence="1">The sequence shown here is derived from an EMBL/GenBank/DDBJ whole genome shotgun (WGS) entry which is preliminary data.</text>
</comment>
<proteinExistence type="predicted"/>